<dbReference type="Gene3D" id="1.10.1180.10">
    <property type="entry name" value="B transposition protein, C-terminal domain"/>
    <property type="match status" value="1"/>
</dbReference>
<dbReference type="InterPro" id="IPR009084">
    <property type="entry name" value="B_transpositn_C"/>
</dbReference>
<dbReference type="GO" id="GO:0016887">
    <property type="term" value="F:ATP hydrolysis activity"/>
    <property type="evidence" value="ECO:0007669"/>
    <property type="project" value="InterPro"/>
</dbReference>
<evidence type="ECO:0008006" key="5">
    <source>
        <dbReference type="Google" id="ProtNLM"/>
    </source>
</evidence>
<dbReference type="Gene3D" id="1.10.260.40">
    <property type="entry name" value="lambda repressor-like DNA-binding domains"/>
    <property type="match status" value="1"/>
</dbReference>
<dbReference type="Proteomes" id="UP000217076">
    <property type="component" value="Unassembled WGS sequence"/>
</dbReference>
<dbReference type="EMBL" id="FNCV01000030">
    <property type="protein sequence ID" value="SDH94901.1"/>
    <property type="molecule type" value="Genomic_DNA"/>
</dbReference>
<dbReference type="AlphaFoldDB" id="A0A1G8GKQ6"/>
<evidence type="ECO:0000313" key="4">
    <source>
        <dbReference type="Proteomes" id="UP000217076"/>
    </source>
</evidence>
<feature type="domain" description="B transposition protein C-terminal" evidence="1">
    <location>
        <begin position="236"/>
        <end position="310"/>
    </location>
</feature>
<dbReference type="InterPro" id="IPR010982">
    <property type="entry name" value="Lambda_DNA-bd_dom_sf"/>
</dbReference>
<dbReference type="STRING" id="83401.SAMN05421742_1302"/>
<dbReference type="GO" id="GO:0003677">
    <property type="term" value="F:DNA binding"/>
    <property type="evidence" value="ECO:0007669"/>
    <property type="project" value="InterPro"/>
</dbReference>
<dbReference type="SUPFAM" id="SSF47681">
    <property type="entry name" value="C-terminal domain of B transposition protein"/>
    <property type="match status" value="1"/>
</dbReference>
<dbReference type="OrthoDB" id="8456465at2"/>
<dbReference type="GO" id="GO:0006313">
    <property type="term" value="P:DNA transposition"/>
    <property type="evidence" value="ECO:0007669"/>
    <property type="project" value="InterPro"/>
</dbReference>
<name>A0A1G8GKQ6_9PROT</name>
<dbReference type="InterPro" id="IPR049945">
    <property type="entry name" value="AAA_22"/>
</dbReference>
<organism evidence="3 4">
    <name type="scientific">Roseospirillum parvum</name>
    <dbReference type="NCBI Taxonomy" id="83401"/>
    <lineage>
        <taxon>Bacteria</taxon>
        <taxon>Pseudomonadati</taxon>
        <taxon>Pseudomonadota</taxon>
        <taxon>Alphaproteobacteria</taxon>
        <taxon>Rhodospirillales</taxon>
        <taxon>Rhodospirillaceae</taxon>
        <taxon>Roseospirillum</taxon>
    </lineage>
</organism>
<evidence type="ECO:0000259" key="1">
    <source>
        <dbReference type="Pfam" id="PF09077"/>
    </source>
</evidence>
<sequence length="318" mass="34137">MSTVPEQTAMTEEVQADLRRQIEGLIDNEGLTQAAIASEAGIAYGTFTGWYRGTYGGNTEKIAGQVVRWLKSRQERARTAATLPTPPSFIATSTTAKITSILQYAQIAPDIAVIAGDAGTSKTSTCEEYCRTTPHAYMATMDPSCASANAMLAEICSVVGVTERLSTRLSRAIGEQLRGRSALLIIDEAQHLSVQALEQLRSLHDKHGLGLALVGNVSIYSRIDGGRTATFAQLFSRVGMRLTKTKPSRADVAALIEAWKIAGDEERQFLTGIAHKPGALRQMTKTIRLACVAAAGDGSAVTIEHLRTAYGRLAMDVH</sequence>
<dbReference type="InterPro" id="IPR052026">
    <property type="entry name" value="ExeA_AAA_ATPase_DNA-bind"/>
</dbReference>
<proteinExistence type="predicted"/>
<dbReference type="Pfam" id="PF13401">
    <property type="entry name" value="AAA_22"/>
    <property type="match status" value="1"/>
</dbReference>
<dbReference type="InterPro" id="IPR027417">
    <property type="entry name" value="P-loop_NTPase"/>
</dbReference>
<evidence type="ECO:0000259" key="2">
    <source>
        <dbReference type="Pfam" id="PF13401"/>
    </source>
</evidence>
<dbReference type="RefSeq" id="WP_092622132.1">
    <property type="nucleotide sequence ID" value="NZ_FNCV01000030.1"/>
</dbReference>
<keyword evidence="4" id="KW-1185">Reference proteome</keyword>
<dbReference type="PANTHER" id="PTHR35894">
    <property type="entry name" value="GENERAL SECRETION PATHWAY PROTEIN A-RELATED"/>
    <property type="match status" value="1"/>
</dbReference>
<dbReference type="Gene3D" id="3.40.50.300">
    <property type="entry name" value="P-loop containing nucleotide triphosphate hydrolases"/>
    <property type="match status" value="1"/>
</dbReference>
<feature type="domain" description="ORC1/DEAH AAA+ ATPase" evidence="2">
    <location>
        <begin position="111"/>
        <end position="221"/>
    </location>
</feature>
<dbReference type="PANTHER" id="PTHR35894:SF5">
    <property type="entry name" value="MU-LIKE PROPHAGE FLUMU DNA TRANSPOSITION PROTEIN B"/>
    <property type="match status" value="1"/>
</dbReference>
<accession>A0A1G8GKQ6</accession>
<dbReference type="SUPFAM" id="SSF52540">
    <property type="entry name" value="P-loop containing nucleoside triphosphate hydrolases"/>
    <property type="match status" value="1"/>
</dbReference>
<gene>
    <name evidence="3" type="ORF">SAMN05421742_1302</name>
</gene>
<dbReference type="InterPro" id="IPR036733">
    <property type="entry name" value="B_transposit_C_sf"/>
</dbReference>
<dbReference type="Pfam" id="PF09077">
    <property type="entry name" value="Phage-MuB_C"/>
    <property type="match status" value="1"/>
</dbReference>
<evidence type="ECO:0000313" key="3">
    <source>
        <dbReference type="EMBL" id="SDH94901.1"/>
    </source>
</evidence>
<reference evidence="4" key="1">
    <citation type="submission" date="2016-10" db="EMBL/GenBank/DDBJ databases">
        <authorList>
            <person name="Varghese N."/>
            <person name="Submissions S."/>
        </authorList>
    </citation>
    <scope>NUCLEOTIDE SEQUENCE [LARGE SCALE GENOMIC DNA]</scope>
    <source>
        <strain evidence="4">930I</strain>
    </source>
</reference>
<protein>
    <recommendedName>
        <fullName evidence="5">DNA transposition protein, AAA+ family ATPase</fullName>
    </recommendedName>
</protein>